<gene>
    <name evidence="5" type="ORF">BCR38DRAFT_405984</name>
</gene>
<keyword evidence="2 4" id="KW-0479">Metal-binding</keyword>
<feature type="binding site" evidence="4">
    <location>
        <position position="147"/>
    </location>
    <ligand>
        <name>Mg(2+)</name>
        <dbReference type="ChEBI" id="CHEBI:18420"/>
        <label>1</label>
        <note>catalytic</note>
    </ligand>
</feature>
<dbReference type="InterPro" id="IPR000760">
    <property type="entry name" value="Inositol_monophosphatase-like"/>
</dbReference>
<dbReference type="GO" id="GO:0008934">
    <property type="term" value="F:inositol monophosphate 1-phosphatase activity"/>
    <property type="evidence" value="ECO:0007669"/>
    <property type="project" value="TreeGrafter"/>
</dbReference>
<dbReference type="GO" id="GO:0006020">
    <property type="term" value="P:inositol metabolic process"/>
    <property type="evidence" value="ECO:0007669"/>
    <property type="project" value="TreeGrafter"/>
</dbReference>
<comment type="similarity">
    <text evidence="1">Belongs to the inositol monophosphatase superfamily.</text>
</comment>
<sequence length="219" mass="23659">MVGLEDGQGDGEGGGLRFRCGLDVGEGSVAVGLGLPGAEEVEVRAVDQEDRTSGHFGGASSNVVELLMQFAPARMGDVGSGDLKFTEKDSAVDIVTKADEDVEAFIKTSIEKKYPTHKFLGEESSSKGSSRSYLIEPSTPTWCVDPLDGTVNYTHLFPMLCVSIGFIINGDPVIGVIYAPFLSQLFSSCRGRGAWLNETQRLPLIWRRVRHLEYSRPGA</sequence>
<comment type="caution">
    <text evidence="5">The sequence shown here is derived from an EMBL/GenBank/DDBJ whole genome shotgun (WGS) entry which is preliminary data.</text>
</comment>
<dbReference type="FunFam" id="3.30.540.10:FF:000004">
    <property type="entry name" value="Inositol-1-monophosphatase"/>
    <property type="match status" value="1"/>
</dbReference>
<name>A0A1Y2EFN4_9PEZI</name>
<evidence type="ECO:0000256" key="3">
    <source>
        <dbReference type="ARBA" id="ARBA00022842"/>
    </source>
</evidence>
<dbReference type="PROSITE" id="PS00629">
    <property type="entry name" value="IMP_1"/>
    <property type="match status" value="1"/>
</dbReference>
<dbReference type="RefSeq" id="XP_040720319.1">
    <property type="nucleotide sequence ID" value="XM_040858005.1"/>
</dbReference>
<dbReference type="AlphaFoldDB" id="A0A1Y2EFN4"/>
<dbReference type="Pfam" id="PF00459">
    <property type="entry name" value="Inositol_P"/>
    <property type="match status" value="1"/>
</dbReference>
<evidence type="ECO:0000256" key="1">
    <source>
        <dbReference type="ARBA" id="ARBA00009759"/>
    </source>
</evidence>
<dbReference type="Gene3D" id="3.30.540.10">
    <property type="entry name" value="Fructose-1,6-Bisphosphatase, subunit A, domain 1"/>
    <property type="match status" value="1"/>
</dbReference>
<dbReference type="STRING" id="1141098.A0A1Y2EFN4"/>
<evidence type="ECO:0000313" key="6">
    <source>
        <dbReference type="Proteomes" id="UP000193689"/>
    </source>
</evidence>
<dbReference type="GO" id="GO:0007165">
    <property type="term" value="P:signal transduction"/>
    <property type="evidence" value="ECO:0007669"/>
    <property type="project" value="TreeGrafter"/>
</dbReference>
<evidence type="ECO:0000313" key="5">
    <source>
        <dbReference type="EMBL" id="ORY70369.1"/>
    </source>
</evidence>
<dbReference type="EMBL" id="MCFJ01000002">
    <property type="protein sequence ID" value="ORY70369.1"/>
    <property type="molecule type" value="Genomic_DNA"/>
</dbReference>
<evidence type="ECO:0000256" key="2">
    <source>
        <dbReference type="ARBA" id="ARBA00022723"/>
    </source>
</evidence>
<dbReference type="GeneID" id="63774217"/>
<dbReference type="InParanoid" id="A0A1Y2EFN4"/>
<feature type="binding site" evidence="4">
    <location>
        <position position="145"/>
    </location>
    <ligand>
        <name>Mg(2+)</name>
        <dbReference type="ChEBI" id="CHEBI:18420"/>
        <label>1</label>
        <note>catalytic</note>
    </ligand>
</feature>
<feature type="binding site" evidence="4">
    <location>
        <position position="148"/>
    </location>
    <ligand>
        <name>Mg(2+)</name>
        <dbReference type="ChEBI" id="CHEBI:18420"/>
        <label>1</label>
        <note>catalytic</note>
    </ligand>
</feature>
<organism evidence="5 6">
    <name type="scientific">Pseudomassariella vexata</name>
    <dbReference type="NCBI Taxonomy" id="1141098"/>
    <lineage>
        <taxon>Eukaryota</taxon>
        <taxon>Fungi</taxon>
        <taxon>Dikarya</taxon>
        <taxon>Ascomycota</taxon>
        <taxon>Pezizomycotina</taxon>
        <taxon>Sordariomycetes</taxon>
        <taxon>Xylariomycetidae</taxon>
        <taxon>Amphisphaeriales</taxon>
        <taxon>Pseudomassariaceae</taxon>
        <taxon>Pseudomassariella</taxon>
    </lineage>
</organism>
<feature type="binding site" evidence="4">
    <location>
        <position position="122"/>
    </location>
    <ligand>
        <name>Mg(2+)</name>
        <dbReference type="ChEBI" id="CHEBI:18420"/>
        <label>1</label>
        <note>catalytic</note>
    </ligand>
</feature>
<accession>A0A1Y2EFN4</accession>
<dbReference type="PRINTS" id="PR00377">
    <property type="entry name" value="IMPHPHTASES"/>
</dbReference>
<dbReference type="GO" id="GO:0046872">
    <property type="term" value="F:metal ion binding"/>
    <property type="evidence" value="ECO:0007669"/>
    <property type="project" value="UniProtKB-KW"/>
</dbReference>
<dbReference type="PANTHER" id="PTHR20854">
    <property type="entry name" value="INOSITOL MONOPHOSPHATASE"/>
    <property type="match status" value="1"/>
</dbReference>
<protein>
    <submittedName>
        <fullName evidence="5">Inositol monophosphatase family-domain-containing protein</fullName>
    </submittedName>
</protein>
<dbReference type="PANTHER" id="PTHR20854:SF39">
    <property type="entry name" value="PROTEIN QUTG"/>
    <property type="match status" value="1"/>
</dbReference>
<proteinExistence type="inferred from homology"/>
<comment type="cofactor">
    <cofactor evidence="4">
        <name>Mg(2+)</name>
        <dbReference type="ChEBI" id="CHEBI:18420"/>
    </cofactor>
</comment>
<dbReference type="InterPro" id="IPR020583">
    <property type="entry name" value="Inositol_monoP_metal-BS"/>
</dbReference>
<keyword evidence="3 4" id="KW-0460">Magnesium</keyword>
<dbReference type="OrthoDB" id="10254945at2759"/>
<dbReference type="Proteomes" id="UP000193689">
    <property type="component" value="Unassembled WGS sequence"/>
</dbReference>
<evidence type="ECO:0000256" key="4">
    <source>
        <dbReference type="PIRSR" id="PIRSR600760-2"/>
    </source>
</evidence>
<keyword evidence="6" id="KW-1185">Reference proteome</keyword>
<reference evidence="5 6" key="1">
    <citation type="submission" date="2016-07" db="EMBL/GenBank/DDBJ databases">
        <title>Pervasive Adenine N6-methylation of Active Genes in Fungi.</title>
        <authorList>
            <consortium name="DOE Joint Genome Institute"/>
            <person name="Mondo S.J."/>
            <person name="Dannebaum R.O."/>
            <person name="Kuo R.C."/>
            <person name="Labutti K."/>
            <person name="Haridas S."/>
            <person name="Kuo A."/>
            <person name="Salamov A."/>
            <person name="Ahrendt S.R."/>
            <person name="Lipzen A."/>
            <person name="Sullivan W."/>
            <person name="Andreopoulos W.B."/>
            <person name="Clum A."/>
            <person name="Lindquist E."/>
            <person name="Daum C."/>
            <person name="Ramamoorthy G.K."/>
            <person name="Gryganskyi A."/>
            <person name="Culley D."/>
            <person name="Magnuson J.K."/>
            <person name="James T.Y."/>
            <person name="O'Malley M.A."/>
            <person name="Stajich J.E."/>
            <person name="Spatafora J.W."/>
            <person name="Visel A."/>
            <person name="Grigoriev I.V."/>
        </authorList>
    </citation>
    <scope>NUCLEOTIDE SEQUENCE [LARGE SCALE GENOMIC DNA]</scope>
    <source>
        <strain evidence="5 6">CBS 129021</strain>
    </source>
</reference>
<dbReference type="SUPFAM" id="SSF56655">
    <property type="entry name" value="Carbohydrate phosphatase"/>
    <property type="match status" value="1"/>
</dbReference>